<reference evidence="7" key="1">
    <citation type="submission" date="2021-01" db="EMBL/GenBank/DDBJ databases">
        <authorList>
            <person name="Corre E."/>
            <person name="Pelletier E."/>
            <person name="Niang G."/>
            <person name="Scheremetjew M."/>
            <person name="Finn R."/>
            <person name="Kale V."/>
            <person name="Holt S."/>
            <person name="Cochrane G."/>
            <person name="Meng A."/>
            <person name="Brown T."/>
            <person name="Cohen L."/>
        </authorList>
    </citation>
    <scope>NUCLEOTIDE SEQUENCE</scope>
    <source>
        <strain evidence="7">Isolate 1302-5</strain>
    </source>
</reference>
<feature type="transmembrane region" description="Helical" evidence="6">
    <location>
        <begin position="232"/>
        <end position="253"/>
    </location>
</feature>
<dbReference type="EMBL" id="HBKQ01011712">
    <property type="protein sequence ID" value="CAE2219879.1"/>
    <property type="molecule type" value="Transcribed_RNA"/>
</dbReference>
<dbReference type="Gene3D" id="1.20.1070.10">
    <property type="entry name" value="Rhodopsin 7-helix transmembrane proteins"/>
    <property type="match status" value="1"/>
</dbReference>
<evidence type="ECO:0000313" key="7">
    <source>
        <dbReference type="EMBL" id="CAE2219879.1"/>
    </source>
</evidence>
<evidence type="ECO:0000256" key="5">
    <source>
        <dbReference type="SAM" id="MobiDB-lite"/>
    </source>
</evidence>
<gene>
    <name evidence="7" type="ORF">OAUR00152_LOCUS7917</name>
</gene>
<dbReference type="SUPFAM" id="SSF81321">
    <property type="entry name" value="Family A G protein-coupled receptor-like"/>
    <property type="match status" value="1"/>
</dbReference>
<dbReference type="GO" id="GO:0004930">
    <property type="term" value="F:G protein-coupled receptor activity"/>
    <property type="evidence" value="ECO:0007669"/>
    <property type="project" value="TreeGrafter"/>
</dbReference>
<name>A0A7S4I6Q7_9STRA</name>
<feature type="transmembrane region" description="Helical" evidence="6">
    <location>
        <begin position="23"/>
        <end position="46"/>
    </location>
</feature>
<comment type="subcellular location">
    <subcellularLocation>
        <location evidence="1">Membrane</location>
        <topology evidence="1">Multi-pass membrane protein</topology>
    </subcellularLocation>
</comment>
<keyword evidence="2 6" id="KW-0812">Transmembrane</keyword>
<evidence type="ECO:0000256" key="2">
    <source>
        <dbReference type="ARBA" id="ARBA00022692"/>
    </source>
</evidence>
<feature type="transmembrane region" description="Helical" evidence="6">
    <location>
        <begin position="189"/>
        <end position="211"/>
    </location>
</feature>
<feature type="transmembrane region" description="Helical" evidence="6">
    <location>
        <begin position="138"/>
        <end position="158"/>
    </location>
</feature>
<feature type="compositionally biased region" description="Basic and acidic residues" evidence="5">
    <location>
        <begin position="384"/>
        <end position="396"/>
    </location>
</feature>
<organism evidence="7">
    <name type="scientific">Odontella aurita</name>
    <dbReference type="NCBI Taxonomy" id="265563"/>
    <lineage>
        <taxon>Eukaryota</taxon>
        <taxon>Sar</taxon>
        <taxon>Stramenopiles</taxon>
        <taxon>Ochrophyta</taxon>
        <taxon>Bacillariophyta</taxon>
        <taxon>Mediophyceae</taxon>
        <taxon>Biddulphiophycidae</taxon>
        <taxon>Eupodiscales</taxon>
        <taxon>Odontellaceae</taxon>
        <taxon>Odontella</taxon>
    </lineage>
</organism>
<feature type="transmembrane region" description="Helical" evidence="6">
    <location>
        <begin position="96"/>
        <end position="117"/>
    </location>
</feature>
<protein>
    <recommendedName>
        <fullName evidence="8">G-protein coupled receptors family 1 profile domain-containing protein</fullName>
    </recommendedName>
</protein>
<dbReference type="CDD" id="cd00637">
    <property type="entry name" value="7tm_classA_rhodopsin-like"/>
    <property type="match status" value="1"/>
</dbReference>
<accession>A0A7S4I6Q7</accession>
<dbReference type="GO" id="GO:0007189">
    <property type="term" value="P:adenylate cyclase-activating G protein-coupled receptor signaling pathway"/>
    <property type="evidence" value="ECO:0007669"/>
    <property type="project" value="TreeGrafter"/>
</dbReference>
<dbReference type="PANTHER" id="PTHR23112:SF0">
    <property type="entry name" value="TRANSMEMBRANE PROTEIN 116"/>
    <property type="match status" value="1"/>
</dbReference>
<dbReference type="PANTHER" id="PTHR23112">
    <property type="entry name" value="G PROTEIN-COUPLED RECEPTOR 157-RELATED"/>
    <property type="match status" value="1"/>
</dbReference>
<keyword evidence="4 6" id="KW-0472">Membrane</keyword>
<evidence type="ECO:0000256" key="4">
    <source>
        <dbReference type="ARBA" id="ARBA00023136"/>
    </source>
</evidence>
<evidence type="ECO:0000256" key="6">
    <source>
        <dbReference type="SAM" id="Phobius"/>
    </source>
</evidence>
<evidence type="ECO:0000256" key="1">
    <source>
        <dbReference type="ARBA" id="ARBA00004141"/>
    </source>
</evidence>
<evidence type="ECO:0000256" key="3">
    <source>
        <dbReference type="ARBA" id="ARBA00022989"/>
    </source>
</evidence>
<dbReference type="GO" id="GO:0005886">
    <property type="term" value="C:plasma membrane"/>
    <property type="evidence" value="ECO:0007669"/>
    <property type="project" value="TreeGrafter"/>
</dbReference>
<proteinExistence type="predicted"/>
<feature type="transmembrane region" description="Helical" evidence="6">
    <location>
        <begin position="58"/>
        <end position="84"/>
    </location>
</feature>
<keyword evidence="3 6" id="KW-1133">Transmembrane helix</keyword>
<evidence type="ECO:0008006" key="8">
    <source>
        <dbReference type="Google" id="ProtNLM"/>
    </source>
</evidence>
<dbReference type="AlphaFoldDB" id="A0A7S4I6Q7"/>
<feature type="region of interest" description="Disordered" evidence="5">
    <location>
        <begin position="364"/>
        <end position="404"/>
    </location>
</feature>
<sequence>MTNATRYDWAHAAPSDALMRSTWITWAVIASLVATACLTLIAGLLLSRRARRKPFNLYLAFLTVPDALFSGMCAMTCSMSAAAGRYYSSAMCEWQSWYVMFGFTANMWMNLVVARHLHDMLRTLQAGRRYDPPTCCRVCVEATVVYTYASVLSSLTLLPEKMPWSPPIREDAIGGVACVPVEYSLVSTLFFWLIFVPLMIGIPIVYIGWVCHDVHKYGMLPSSGRSRFLALYFLRLVFVFVGMWLPVVILIFGVAMNNYWLSFMGGTWSHLQGFVSVGVSLTKPDVKRAVLSFVMCRSCNEDDGMRRLRSNDATTVQIDHSMARRSSGGESLRIACMISDTLQGSQVQEDRQDDDGKRQFKERYQDREHDAQEGSAHQLSEGRQQLEERFQDHETDMQDPIGTFEGSFQDEVIGVQDSMNNVDVDLAQSPEQPPY</sequence>